<gene>
    <name evidence="5" type="ORF">BRYFOR_07264</name>
</gene>
<keyword evidence="3 4" id="KW-0326">Glycosidase</keyword>
<dbReference type="Gene3D" id="2.60.40.1180">
    <property type="entry name" value="Golgi alpha-mannosidase II"/>
    <property type="match status" value="1"/>
</dbReference>
<dbReference type="eggNOG" id="COG1501">
    <property type="taxonomic scope" value="Bacteria"/>
</dbReference>
<dbReference type="PANTHER" id="PTHR11452:SF42">
    <property type="entry name" value="ALPHA-GALACTOSIDASE"/>
    <property type="match status" value="1"/>
</dbReference>
<dbReference type="InterPro" id="IPR017853">
    <property type="entry name" value="GH"/>
</dbReference>
<dbReference type="PANTHER" id="PTHR11452">
    <property type="entry name" value="ALPHA-GALACTOSIDASE/ALPHA-N-ACETYLGALACTOSAMINIDASE"/>
    <property type="match status" value="1"/>
</dbReference>
<comment type="caution">
    <text evidence="5">The sequence shown here is derived from an EMBL/GenBank/DDBJ whole genome shotgun (WGS) entry which is preliminary data.</text>
</comment>
<evidence type="ECO:0000313" key="5">
    <source>
        <dbReference type="EMBL" id="EET60801.1"/>
    </source>
</evidence>
<dbReference type="Gene3D" id="3.20.20.70">
    <property type="entry name" value="Aldolase class I"/>
    <property type="match status" value="1"/>
</dbReference>
<dbReference type="OrthoDB" id="9807519at2"/>
<keyword evidence="4" id="KW-1015">Disulfide bond</keyword>
<reference evidence="5" key="1">
    <citation type="submission" date="2009-07" db="EMBL/GenBank/DDBJ databases">
        <authorList>
            <person name="Weinstock G."/>
            <person name="Sodergren E."/>
            <person name="Clifton S."/>
            <person name="Fulton L."/>
            <person name="Fulton B."/>
            <person name="Courtney L."/>
            <person name="Fronick C."/>
            <person name="Harrison M."/>
            <person name="Strong C."/>
            <person name="Farmer C."/>
            <person name="Delahaunty K."/>
            <person name="Markovic C."/>
            <person name="Hall O."/>
            <person name="Minx P."/>
            <person name="Tomlinson C."/>
            <person name="Mitreva M."/>
            <person name="Nelson J."/>
            <person name="Hou S."/>
            <person name="Wollam A."/>
            <person name="Pepin K.H."/>
            <person name="Johnson M."/>
            <person name="Bhonagiri V."/>
            <person name="Nash W.E."/>
            <person name="Warren W."/>
            <person name="Chinwalla A."/>
            <person name="Mardis E.R."/>
            <person name="Wilson R.K."/>
        </authorList>
    </citation>
    <scope>NUCLEOTIDE SEQUENCE [LARGE SCALE GENOMIC DNA]</scope>
    <source>
        <strain evidence="5">DSM 14469</strain>
    </source>
</reference>
<evidence type="ECO:0000313" key="6">
    <source>
        <dbReference type="Proteomes" id="UP000005561"/>
    </source>
</evidence>
<accession>C6LF62</accession>
<dbReference type="PRINTS" id="PR00740">
    <property type="entry name" value="GLHYDRLASE27"/>
</dbReference>
<dbReference type="CDD" id="cd14792">
    <property type="entry name" value="GH27"/>
    <property type="match status" value="1"/>
</dbReference>
<evidence type="ECO:0000256" key="1">
    <source>
        <dbReference type="ARBA" id="ARBA00009743"/>
    </source>
</evidence>
<dbReference type="EMBL" id="ACCL02000009">
    <property type="protein sequence ID" value="EET60801.1"/>
    <property type="molecule type" value="Genomic_DNA"/>
</dbReference>
<dbReference type="GO" id="GO:0005975">
    <property type="term" value="P:carbohydrate metabolic process"/>
    <property type="evidence" value="ECO:0007669"/>
    <property type="project" value="InterPro"/>
</dbReference>
<dbReference type="GO" id="GO:0004557">
    <property type="term" value="F:alpha-galactosidase activity"/>
    <property type="evidence" value="ECO:0007669"/>
    <property type="project" value="UniProtKB-EC"/>
</dbReference>
<name>C6LF62_9FIRM</name>
<dbReference type="AlphaFoldDB" id="C6LF62"/>
<comment type="catalytic activity">
    <reaction evidence="4">
        <text>Hydrolysis of terminal, non-reducing alpha-D-galactose residues in alpha-D-galactosides, including galactose oligosaccharides, galactomannans and galactolipids.</text>
        <dbReference type="EC" id="3.2.1.22"/>
    </reaction>
</comment>
<evidence type="ECO:0000256" key="2">
    <source>
        <dbReference type="ARBA" id="ARBA00022801"/>
    </source>
</evidence>
<proteinExistence type="inferred from homology"/>
<dbReference type="Pfam" id="PF16499">
    <property type="entry name" value="Melibiase_2"/>
    <property type="match status" value="1"/>
</dbReference>
<comment type="similarity">
    <text evidence="1 4">Belongs to the glycosyl hydrolase 27 family.</text>
</comment>
<keyword evidence="6" id="KW-1185">Reference proteome</keyword>
<evidence type="ECO:0000256" key="3">
    <source>
        <dbReference type="ARBA" id="ARBA00023295"/>
    </source>
</evidence>
<dbReference type="InterPro" id="IPR002241">
    <property type="entry name" value="Glyco_hydro_27"/>
</dbReference>
<keyword evidence="2 4" id="KW-0378">Hydrolase</keyword>
<sequence>MNKNKFAVTPPRGWNSFDYYDANVREQEIRANAEYMADNLKQYGWEYVVVDIQWYAYDTGTQREKYEYIPFSRVEMDEYGRLLPCPERFPSSVGGRGFAPLAEYVHSLGLKFGIHIMRGIPRTAAERHLQIKGTARTADEIADPGSVCLWNPDMYGLRDMEESQSYYDSLMELYASWGVDFVKCDDICNSRMLSGKSDAQQSEIRMLYHAIQKCGRPIVLSLSPGPALLERGSFYSEYANMWRLTGDFWDNWTQLRDMFERCEKWASYVKKGCYPDCDMLPLGWIGKGFLEERKTRFTQAEQKTMMTLWSICHSPLFLGAELTRLDKETLELITQQEVLALNSAMDNEVLQLMKNEDEAIWVSRNPGGQKLYVAMFNFKNQTANIILPKGLLADKDVQFETYHRVTDVWDDCEIPEVPDAYMAEAHGVRLLRFEQ</sequence>
<dbReference type="RefSeq" id="WP_006862055.1">
    <property type="nucleotide sequence ID" value="NZ_ACCL02000009.1"/>
</dbReference>
<evidence type="ECO:0000256" key="4">
    <source>
        <dbReference type="RuleBase" id="RU361168"/>
    </source>
</evidence>
<dbReference type="SUPFAM" id="SSF51445">
    <property type="entry name" value="(Trans)glycosidases"/>
    <property type="match status" value="1"/>
</dbReference>
<dbReference type="InterPro" id="IPR013780">
    <property type="entry name" value="Glyco_hydro_b"/>
</dbReference>
<protein>
    <recommendedName>
        <fullName evidence="4">Alpha-galactosidase</fullName>
        <ecNumber evidence="4">3.2.1.22</ecNumber>
    </recommendedName>
    <alternativeName>
        <fullName evidence="4">Melibiase</fullName>
    </alternativeName>
</protein>
<dbReference type="InterPro" id="IPR013785">
    <property type="entry name" value="Aldolase_TIM"/>
</dbReference>
<dbReference type="STRING" id="168384.SAMN05660368_02322"/>
<organism evidence="5 6">
    <name type="scientific">Marvinbryantia formatexigens DSM 14469</name>
    <dbReference type="NCBI Taxonomy" id="478749"/>
    <lineage>
        <taxon>Bacteria</taxon>
        <taxon>Bacillati</taxon>
        <taxon>Bacillota</taxon>
        <taxon>Clostridia</taxon>
        <taxon>Lachnospirales</taxon>
        <taxon>Lachnospiraceae</taxon>
        <taxon>Marvinbryantia</taxon>
    </lineage>
</organism>
<dbReference type="Proteomes" id="UP000005561">
    <property type="component" value="Unassembled WGS sequence"/>
</dbReference>
<dbReference type="EC" id="3.2.1.22" evidence="4"/>